<dbReference type="EMBL" id="PKQJ01000004">
    <property type="protein sequence ID" value="PLC46836.1"/>
    <property type="molecule type" value="Genomic_DNA"/>
</dbReference>
<comment type="caution">
    <text evidence="2">The sequence shown here is derived from an EMBL/GenBank/DDBJ whole genome shotgun (WGS) entry which is preliminary data.</text>
</comment>
<proteinExistence type="predicted"/>
<evidence type="ECO:0000313" key="3">
    <source>
        <dbReference type="Proteomes" id="UP000234512"/>
    </source>
</evidence>
<accession>A0AB38Q9M8</accession>
<evidence type="ECO:0000313" key="2">
    <source>
        <dbReference type="EMBL" id="PLC46836.1"/>
    </source>
</evidence>
<gene>
    <name evidence="2" type="ORF">C0Q90_04870</name>
</gene>
<organism evidence="2 3">
    <name type="scientific">Lacticaseibacillus paracasei</name>
    <name type="common">Lactobacillus paracasei</name>
    <dbReference type="NCBI Taxonomy" id="1597"/>
    <lineage>
        <taxon>Bacteria</taxon>
        <taxon>Bacillati</taxon>
        <taxon>Bacillota</taxon>
        <taxon>Bacilli</taxon>
        <taxon>Lactobacillales</taxon>
        <taxon>Lactobacillaceae</taxon>
        <taxon>Lacticaseibacillus</taxon>
    </lineage>
</organism>
<dbReference type="KEGG" id="lcs:LCBD_2861"/>
<name>A0AB38Q9M8_LACPA</name>
<reference evidence="2 3" key="1">
    <citation type="journal article" date="2018" name="Genome Announc.">
        <title>Draft Genome Sequence of Lactobacillus paracasei DUP 13076, Which Exhibits Potent Antipathogenic Effects against Salmonella enterica Serovars Enteritidis, Typhimurium, and Heidelberg.</title>
        <authorList>
            <person name="Muyyarikkandy M.S."/>
            <person name="Alqahtani F.H."/>
            <person name="Mandoiu I."/>
            <person name="Amalaradjou M.A."/>
        </authorList>
    </citation>
    <scope>NUCLEOTIDE SEQUENCE [LARGE SCALE GENOMIC DNA]</scope>
    <source>
        <strain evidence="2 3">DUP 13076</strain>
    </source>
</reference>
<sequence length="100" mass="10984">MQTTQRLGLSLMLLGDFETGLWARSAVTALASRRHPSWPEIVEFGTARETLVWPFAYRGTVFLILAVSNHSFNEFAQPQTNAVNPASGDGYSKRIASGRG</sequence>
<evidence type="ECO:0000256" key="1">
    <source>
        <dbReference type="SAM" id="MobiDB-lite"/>
    </source>
</evidence>
<protein>
    <submittedName>
        <fullName evidence="2">Uncharacterized protein</fullName>
    </submittedName>
</protein>
<feature type="region of interest" description="Disordered" evidence="1">
    <location>
        <begin position="79"/>
        <end position="100"/>
    </location>
</feature>
<dbReference type="Proteomes" id="UP000234512">
    <property type="component" value="Unassembled WGS sequence"/>
</dbReference>
<dbReference type="AlphaFoldDB" id="A0AB38Q9M8"/>